<gene>
    <name evidence="2" type="ORF">FHR37_000498</name>
    <name evidence="3" type="ORF">SAMN05421678_102510</name>
</gene>
<dbReference type="RefSeq" id="WP_092881703.1">
    <property type="nucleotide sequence ID" value="NZ_FOOI01000002.1"/>
</dbReference>
<dbReference type="Proteomes" id="UP000199052">
    <property type="component" value="Unassembled WGS sequence"/>
</dbReference>
<protein>
    <submittedName>
        <fullName evidence="3">Uncharacterized protein</fullName>
    </submittedName>
</protein>
<evidence type="ECO:0000313" key="4">
    <source>
        <dbReference type="Proteomes" id="UP000199052"/>
    </source>
</evidence>
<feature type="region of interest" description="Disordered" evidence="1">
    <location>
        <begin position="415"/>
        <end position="443"/>
    </location>
</feature>
<feature type="compositionally biased region" description="Acidic residues" evidence="1">
    <location>
        <begin position="415"/>
        <end position="426"/>
    </location>
</feature>
<evidence type="ECO:0000313" key="2">
    <source>
        <dbReference type="EMBL" id="NYH81647.1"/>
    </source>
</evidence>
<dbReference type="EMBL" id="FOOI01000002">
    <property type="protein sequence ID" value="SFF88096.1"/>
    <property type="molecule type" value="Genomic_DNA"/>
</dbReference>
<dbReference type="AlphaFoldDB" id="A0A1I2MFF5"/>
<evidence type="ECO:0000256" key="1">
    <source>
        <dbReference type="SAM" id="MobiDB-lite"/>
    </source>
</evidence>
<reference evidence="2 5" key="2">
    <citation type="submission" date="2020-07" db="EMBL/GenBank/DDBJ databases">
        <title>Sequencing the genomes of 1000 actinobacteria strains.</title>
        <authorList>
            <person name="Klenk H.-P."/>
        </authorList>
    </citation>
    <scope>NUCLEOTIDE SEQUENCE [LARGE SCALE GENOMIC DNA]</scope>
    <source>
        <strain evidence="2 5">DSM 45117</strain>
    </source>
</reference>
<dbReference type="STRING" id="504797.SAMN05421678_102510"/>
<keyword evidence="5" id="KW-1185">Reference proteome</keyword>
<dbReference type="EMBL" id="JACBZA010000001">
    <property type="protein sequence ID" value="NYH81647.1"/>
    <property type="molecule type" value="Genomic_DNA"/>
</dbReference>
<dbReference type="OrthoDB" id="9806903at2"/>
<evidence type="ECO:0000313" key="3">
    <source>
        <dbReference type="EMBL" id="SFF88096.1"/>
    </source>
</evidence>
<proteinExistence type="predicted"/>
<accession>A0A1I2MFF5</accession>
<evidence type="ECO:0000313" key="5">
    <source>
        <dbReference type="Proteomes" id="UP000533017"/>
    </source>
</evidence>
<name>A0A1I2MFF5_9ACTN</name>
<reference evidence="3 4" key="1">
    <citation type="submission" date="2016-10" db="EMBL/GenBank/DDBJ databases">
        <authorList>
            <person name="de Groot N.N."/>
        </authorList>
    </citation>
    <scope>NUCLEOTIDE SEQUENCE [LARGE SCALE GENOMIC DNA]</scope>
    <source>
        <strain evidence="3 4">CPCC 202808</strain>
    </source>
</reference>
<organism evidence="3 4">
    <name type="scientific">Actinopolymorpha cephalotaxi</name>
    <dbReference type="NCBI Taxonomy" id="504797"/>
    <lineage>
        <taxon>Bacteria</taxon>
        <taxon>Bacillati</taxon>
        <taxon>Actinomycetota</taxon>
        <taxon>Actinomycetes</taxon>
        <taxon>Propionibacteriales</taxon>
        <taxon>Actinopolymorphaceae</taxon>
        <taxon>Actinopolymorpha</taxon>
    </lineage>
</organism>
<sequence>MQTNASRASGALEAMFREESVFDLYSRGRWQVPDGLVAEVTERVDALAEDPRAALLVVDEHPVLHTPVPAVVADVLGITAFLCGDVAVRSGSWRRLDHDLVRSHLAGPTPGRGGLDGAYAGWAAPAASWRPPGGALFRAAGDDRGLRRLAWELTVEILRALAGIESLEARRQSLVKLYDHAAADHDLVEATLSAPGTPSGRARLRERWADAAADDLVTTLPELTGGVGYLSWIVDGWCAAHQHLADTVPGGDDVCTALSRLLVQAGLTAVPPELAVGVRGDLYAQVGARLPDEVRTWDAAGWRGRVRSWLARATVAGEFDVARIWLDLAVRLTGVVQGLPGDAVTPDPCLVPVGEFQDDVRRLFRVRRVRHPLAGVVAAPSWLAPEDVFPPVGHRNGHVRGTAGALVPADALDEATDEATDGTPDEAAERDAGHVLPGAGGPGRARASALAQATAMIDRIVGQPALVAVLRELVDMPAQDLRLLVTGPPDVGTNLAVDVLARLMTMRGFDGTAVWLHHEQFALLDADSAVAQLRDRVEGCDGERLIAIEGLDRLVSYERIGEPLAQELHRLISAHGAQVQLVAFGGPDGYRRLVRASPSLAAWWRVVRTREFAAGDFAVLFGRALDRRGAATTPDALRAAGDLLAVTRAAVASPGEAGRYAQPVDEGRNAGLATRLADLAVAAARRRTNWATSPVVDVVDLPAEDAEPASDGPASEESAGTESAVIEAPPRHAQGAESGRP</sequence>
<feature type="region of interest" description="Disordered" evidence="1">
    <location>
        <begin position="699"/>
        <end position="741"/>
    </location>
</feature>
<dbReference type="Proteomes" id="UP000533017">
    <property type="component" value="Unassembled WGS sequence"/>
</dbReference>